<feature type="region of interest" description="Disordered" evidence="1">
    <location>
        <begin position="1"/>
        <end position="21"/>
    </location>
</feature>
<evidence type="ECO:0000313" key="2">
    <source>
        <dbReference type="EMBL" id="GAA2187781.1"/>
    </source>
</evidence>
<evidence type="ECO:0008006" key="4">
    <source>
        <dbReference type="Google" id="ProtNLM"/>
    </source>
</evidence>
<name>A0ABP5MWF8_9MICO</name>
<dbReference type="RefSeq" id="WP_336661970.1">
    <property type="nucleotide sequence ID" value="NZ_BAAAOP010000005.1"/>
</dbReference>
<dbReference type="EMBL" id="BAAAOP010000005">
    <property type="protein sequence ID" value="GAA2187781.1"/>
    <property type="molecule type" value="Genomic_DNA"/>
</dbReference>
<comment type="caution">
    <text evidence="2">The sequence shown here is derived from an EMBL/GenBank/DDBJ whole genome shotgun (WGS) entry which is preliminary data.</text>
</comment>
<proteinExistence type="predicted"/>
<dbReference type="Proteomes" id="UP001501084">
    <property type="component" value="Unassembled WGS sequence"/>
</dbReference>
<reference evidence="3" key="1">
    <citation type="journal article" date="2019" name="Int. J. Syst. Evol. Microbiol.">
        <title>The Global Catalogue of Microorganisms (GCM) 10K type strain sequencing project: providing services to taxonomists for standard genome sequencing and annotation.</title>
        <authorList>
            <consortium name="The Broad Institute Genomics Platform"/>
            <consortium name="The Broad Institute Genome Sequencing Center for Infectious Disease"/>
            <person name="Wu L."/>
            <person name="Ma J."/>
        </authorList>
    </citation>
    <scope>NUCLEOTIDE SEQUENCE [LARGE SCALE GENOMIC DNA]</scope>
    <source>
        <strain evidence="3">JCM 14919</strain>
    </source>
</reference>
<evidence type="ECO:0000256" key="1">
    <source>
        <dbReference type="SAM" id="MobiDB-lite"/>
    </source>
</evidence>
<evidence type="ECO:0000313" key="3">
    <source>
        <dbReference type="Proteomes" id="UP001501084"/>
    </source>
</evidence>
<accession>A0ABP5MWF8</accession>
<gene>
    <name evidence="2" type="ORF">GCM10009786_14170</name>
</gene>
<sequence>MNDQQPAEDSAPELDESSASDVDAIAGIAVEVRDTAGASHADDIEAMLRRRLAESSVEVSEDDVQNLVQQIREGD</sequence>
<protein>
    <recommendedName>
        <fullName evidence="4">Anti-sigma-28 factor FlgM C-terminal domain-containing protein</fullName>
    </recommendedName>
</protein>
<keyword evidence="3" id="KW-1185">Reference proteome</keyword>
<organism evidence="2 3">
    <name type="scientific">Leucobacter alluvii</name>
    <dbReference type="NCBI Taxonomy" id="340321"/>
    <lineage>
        <taxon>Bacteria</taxon>
        <taxon>Bacillati</taxon>
        <taxon>Actinomycetota</taxon>
        <taxon>Actinomycetes</taxon>
        <taxon>Micrococcales</taxon>
        <taxon>Microbacteriaceae</taxon>
        <taxon>Leucobacter</taxon>
    </lineage>
</organism>